<reference evidence="1 2" key="1">
    <citation type="submission" date="2018-10" db="EMBL/GenBank/DDBJ databases">
        <title>Lactobacillus sp. R7 and Lactobacillus sp. R19 isolated from fermented mustard green product of Taiwan.</title>
        <authorList>
            <person name="Lin S.-T."/>
        </authorList>
    </citation>
    <scope>NUCLEOTIDE SEQUENCE [LARGE SCALE GENOMIC DNA]</scope>
    <source>
        <strain evidence="1 2">BCRC 81129</strain>
    </source>
</reference>
<dbReference type="SUPFAM" id="SSF52799">
    <property type="entry name" value="(Phosphotyrosine protein) phosphatases II"/>
    <property type="match status" value="1"/>
</dbReference>
<dbReference type="RefSeq" id="WP_135367106.1">
    <property type="nucleotide sequence ID" value="NZ_RKLX01000002.1"/>
</dbReference>
<dbReference type="Gene3D" id="3.90.190.10">
    <property type="entry name" value="Protein tyrosine phosphatase superfamily"/>
    <property type="match status" value="1"/>
</dbReference>
<organism evidence="1 2">
    <name type="scientific">Levilactobacillus suantsaiihabitans</name>
    <dbReference type="NCBI Taxonomy" id="2487722"/>
    <lineage>
        <taxon>Bacteria</taxon>
        <taxon>Bacillati</taxon>
        <taxon>Bacillota</taxon>
        <taxon>Bacilli</taxon>
        <taxon>Lactobacillales</taxon>
        <taxon>Lactobacillaceae</taxon>
        <taxon>Levilactobacillus</taxon>
    </lineage>
</organism>
<sequence>MTNNRKLNVTGGWNFRELGGYSTVDGHTVKWHKLLRTDGLARLTPDDQTLLQDYGVVADVDFRSNAERQQAPDKVPAGVKYHFLPVFPEGDETDASATQEELEQRFNSNDQAGYQHMLDVYRKMVTLPSAQAAYHDFFATLLTNEQTEKSVLFHCTAGKDRTGMGAFLTLNALNVDPQTIQQDYLLTNANVMPLVDKQSEQARQSGHSEAFVTNIRALSTVNPDYLAAATKVINTQYGGVQDYLHDVLDLSHTDLTNLRKLYLD</sequence>
<gene>
    <name evidence="1" type="ORF">EGT51_01850</name>
</gene>
<proteinExistence type="predicted"/>
<name>A0A4Z0JAY4_9LACO</name>
<evidence type="ECO:0000313" key="2">
    <source>
        <dbReference type="Proteomes" id="UP000297348"/>
    </source>
</evidence>
<comment type="caution">
    <text evidence="1">The sequence shown here is derived from an EMBL/GenBank/DDBJ whole genome shotgun (WGS) entry which is preliminary data.</text>
</comment>
<dbReference type="GO" id="GO:0004721">
    <property type="term" value="F:phosphoprotein phosphatase activity"/>
    <property type="evidence" value="ECO:0007669"/>
    <property type="project" value="InterPro"/>
</dbReference>
<dbReference type="AlphaFoldDB" id="A0A4Z0JAY4"/>
<dbReference type="PROSITE" id="PS00383">
    <property type="entry name" value="TYR_PHOSPHATASE_1"/>
    <property type="match status" value="1"/>
</dbReference>
<evidence type="ECO:0000313" key="1">
    <source>
        <dbReference type="EMBL" id="TGD19959.1"/>
    </source>
</evidence>
<accession>A0A4Z0JAY4</accession>
<protein>
    <submittedName>
        <fullName evidence="1">Tyrosine-protein phosphatase</fullName>
    </submittedName>
</protein>
<dbReference type="OrthoDB" id="1188001at2"/>
<dbReference type="Proteomes" id="UP000297348">
    <property type="component" value="Unassembled WGS sequence"/>
</dbReference>
<keyword evidence="2" id="KW-1185">Reference proteome</keyword>
<dbReference type="EMBL" id="RKLX01000002">
    <property type="protein sequence ID" value="TGD19959.1"/>
    <property type="molecule type" value="Genomic_DNA"/>
</dbReference>
<dbReference type="InterPro" id="IPR029021">
    <property type="entry name" value="Prot-tyrosine_phosphatase-like"/>
</dbReference>
<dbReference type="InterPro" id="IPR016130">
    <property type="entry name" value="Tyr_Pase_AS"/>
</dbReference>
<dbReference type="InterPro" id="IPR026893">
    <property type="entry name" value="Tyr/Ser_Pase_IphP-type"/>
</dbReference>
<dbReference type="Pfam" id="PF13350">
    <property type="entry name" value="Y_phosphatase3"/>
    <property type="match status" value="1"/>
</dbReference>